<reference evidence="1 2" key="1">
    <citation type="submission" date="2022-03" db="EMBL/GenBank/DDBJ databases">
        <authorList>
            <person name="Jo J.-H."/>
            <person name="Im W.-T."/>
        </authorList>
    </citation>
    <scope>NUCLEOTIDE SEQUENCE [LARGE SCALE GENOMIC DNA]</scope>
    <source>
        <strain evidence="1 2">MA9</strain>
    </source>
</reference>
<evidence type="ECO:0000313" key="2">
    <source>
        <dbReference type="Proteomes" id="UP001316087"/>
    </source>
</evidence>
<sequence length="102" mass="11525">MSTELQPIAISSMIDFLDANTVKAKVIIDGNTYEKEISHVSRTYGLRKYVKFTTERGTVTRVALIDSHGREWYVKTMNYTIGSQGYVVAFPFELEIISKVGV</sequence>
<dbReference type="EMBL" id="JAKZFC010000002">
    <property type="protein sequence ID" value="MCH7321794.1"/>
    <property type="molecule type" value="Genomic_DNA"/>
</dbReference>
<proteinExistence type="predicted"/>
<dbReference type="Proteomes" id="UP001316087">
    <property type="component" value="Unassembled WGS sequence"/>
</dbReference>
<evidence type="ECO:0000313" key="1">
    <source>
        <dbReference type="EMBL" id="MCH7321794.1"/>
    </source>
</evidence>
<accession>A0ABS9UBT9</accession>
<comment type="caution">
    <text evidence="1">The sequence shown here is derived from an EMBL/GenBank/DDBJ whole genome shotgun (WGS) entry which is preliminary data.</text>
</comment>
<protein>
    <submittedName>
        <fullName evidence="1">Uncharacterized protein</fullName>
    </submittedName>
</protein>
<organism evidence="1 2">
    <name type="scientific">Solibacillus palustris</name>
    <dbReference type="NCBI Taxonomy" id="2908203"/>
    <lineage>
        <taxon>Bacteria</taxon>
        <taxon>Bacillati</taxon>
        <taxon>Bacillota</taxon>
        <taxon>Bacilli</taxon>
        <taxon>Bacillales</taxon>
        <taxon>Caryophanaceae</taxon>
        <taxon>Solibacillus</taxon>
    </lineage>
</organism>
<name>A0ABS9UBT9_9BACL</name>
<gene>
    <name evidence="1" type="ORF">LZ480_07790</name>
</gene>
<dbReference type="RefSeq" id="WP_241368847.1">
    <property type="nucleotide sequence ID" value="NZ_JAKZFC010000002.1"/>
</dbReference>
<keyword evidence="2" id="KW-1185">Reference proteome</keyword>